<evidence type="ECO:0000313" key="2">
    <source>
        <dbReference type="Proteomes" id="UP001227268"/>
    </source>
</evidence>
<organism evidence="1 2">
    <name type="scientific">Naganishia friedmannii</name>
    <dbReference type="NCBI Taxonomy" id="89922"/>
    <lineage>
        <taxon>Eukaryota</taxon>
        <taxon>Fungi</taxon>
        <taxon>Dikarya</taxon>
        <taxon>Basidiomycota</taxon>
        <taxon>Agaricomycotina</taxon>
        <taxon>Tremellomycetes</taxon>
        <taxon>Filobasidiales</taxon>
        <taxon>Filobasidiaceae</taxon>
        <taxon>Naganishia</taxon>
    </lineage>
</organism>
<evidence type="ECO:0000313" key="1">
    <source>
        <dbReference type="EMBL" id="KAJ9097305.1"/>
    </source>
</evidence>
<dbReference type="EMBL" id="JASBWT010000017">
    <property type="protein sequence ID" value="KAJ9097305.1"/>
    <property type="molecule type" value="Genomic_DNA"/>
</dbReference>
<protein>
    <submittedName>
        <fullName evidence="1">Uncharacterized protein</fullName>
    </submittedName>
</protein>
<reference evidence="1" key="1">
    <citation type="submission" date="2023-04" db="EMBL/GenBank/DDBJ databases">
        <title>Draft Genome sequencing of Naganishia species isolated from polar environments using Oxford Nanopore Technology.</title>
        <authorList>
            <person name="Leo P."/>
            <person name="Venkateswaran K."/>
        </authorList>
    </citation>
    <scope>NUCLEOTIDE SEQUENCE</scope>
    <source>
        <strain evidence="1">MNA-CCFEE 5423</strain>
    </source>
</reference>
<dbReference type="Proteomes" id="UP001227268">
    <property type="component" value="Unassembled WGS sequence"/>
</dbReference>
<name>A0ACC2VEE3_9TREE</name>
<proteinExistence type="predicted"/>
<keyword evidence="2" id="KW-1185">Reference proteome</keyword>
<gene>
    <name evidence="1" type="ORF">QFC21_004974</name>
</gene>
<comment type="caution">
    <text evidence="1">The sequence shown here is derived from an EMBL/GenBank/DDBJ whole genome shotgun (WGS) entry which is preliminary data.</text>
</comment>
<accession>A0ACC2VEE3</accession>
<sequence length="1989" mass="220569">MVSLADQLRGIASADADRITAHHGAPSGKSYIFPAKEASALDFNAIYNIAISGLDEILELDPLMSEFEEELFGESTKSLDRMMLSQEANKRLDAVLDRCIRRLGQWLGLKSGAKCFEWLVRRFRVHEMNVGAVIQAFLPYHESSQFPRILAILKIDQNSPYYNLLHPLQKPPQVLDRALLDRYMSPAKDSSLFLLQDVMNLLAQAEQERAVHRALVNFWGTAIQDFVERMRMEKNGIPEPVVKILVEGYIRALSCQHGGPDFAPAIYPSLLLFVRSVPLAAGPLTVILRALSVNRDVDIAHRLLTLMLVLEQAPAEFVDNKDRDMGEHLDQVLAGNFKVGAAKVGILINGVRKKFALVKSMDLLVAWMLRKPVAFYNAIHTIISDPELPIPLVNAIAISCVSAPSTEIGEAAEVRERLIRALQERHPAIVTPILKNRAMYIVQAGPAAEGVLGMDVDALIDDATPAFVQAVSADSASRERGVTRILSDTTFSEEDLASAKELLQRRLADNDASVVQAIYANPEQLSRFLSDAEIFAVVRAVVWHADLHRDVATAHITYLANHAKVSADTVTVDDILCGVLFPFLLYTKSRRVTVAAVWKILLESALVKMESGVFLGLTEAHGDFVADGGDVAAAFAEKNINVAKALALDDLARVLNLGYFARAGNIADSERLEIYEQFLVSQIDTEDHSSRLLAQFIVTELFSILKPDHQVQLATGIISKIDRSVYMQNLVTMREGGTLNALVTSEKVYSKPSHRKTAVLMQDAMMSALCNITLPPWIRALTLQEDTSNSSQSLVKIIYRICNSDRLPEDLAKASLQKLFTQLGHKSLIFLLSAALDKSEPLELRIVSIRHVQAFITAHASEEGKLQSDFQCIVPALLVLLSEQEKKIREATTFTLRLLRAGYGGPIKNVYGIDDIYGQASEKIQILQPKDLTQYLDDIVASAVDINTDGAIVQTLHTRLLTGDNHENKKASPHRRAVTSYLLSHVVGWHALTPRMTLFNVLANVQDSIKTEALLPLLRELVSTDSIEQRWAMNLSMMHQRRFIAYLLDCLTARVAKSVSRGQATDTFDLLLMIISKADDAESSSLESTLRQATLSKVARTMWPLLALDQKIQLLLSLLNGMAHYSENDAIFVKALIKTLNLDTQGVVDIIDHLSTGMKGDDQDRTKRSRTDNLVGTEQCAIALMHFLESQDLESIAAEPTLVSTGLQSLSDILDKQASLNTSVADYLQQALLSMMISAVSRIDDAAGMASEAIGVEVIVKMIRVSTNPRTSQQALLFIGSLARLVPDAVLHNVMPIFTYMGSSDFQRDDVHSFAVVEKIFADMALRLPKHRTVPFFSHLVDTLGAQEFLGPMNMLLVQLSSNQSGKHSSRNLSDLTFLIKSLSDRFSVYTVLTALNEVMEECLLMTLPDESTQRPSFFGTDRSRRSSLAVPLLQHVRTILHHLIVTSEEEGNMQALVSKAIQISALSASDLTIDRSVETASLTVLEEALKKLPVQGFLNTAIEALKSNTQTIIARGLQLIIERVPLIQANMRVAVSQTVMSLAEQLYIFMTGDVRQIYLPSLQALERLAAVRIEAEDSTLSKAIRPMLSLVQAKADPEVSSLSLRLIANLSLLASESGQVALVTEVLCSITIAVPNFIFSEQLMQTIASVIRTPGTDVDKYLNTYVATLTKRVPTGTLLPSLLNIWQDTRSADEKVLVRFFYVFQRTIRQADRARLPALVRTTFKFFLEALDLCHDPQFPTISEDHMLPAFLDLVEKLNEATFKPLFSRLYDWAVISPEESNTASARDISGRKISLFRLVEGLLTKFKSIMAPYIATVFDLSLEILSKPDAPAREKELWLSVLKMFSTSFEVDEDLFWNEERYKVLVKQAVKQIGYVSAVGDAMTEDALIGLFASLARSTTSEAVLKTVNDAVCMTTRSDDAPERLLALRVLDEMWGQQEELIQFAATTISDFISETLEDAHPAVEHAAKKFLDRMRAVLGNEIDNYF</sequence>